<dbReference type="Gene3D" id="2.180.10.10">
    <property type="entry name" value="RHS repeat-associated core"/>
    <property type="match status" value="1"/>
</dbReference>
<proteinExistence type="predicted"/>
<dbReference type="OrthoDB" id="5445630at2"/>
<feature type="domain" description="DUF6531" evidence="4">
    <location>
        <begin position="56"/>
        <end position="128"/>
    </location>
</feature>
<dbReference type="InterPro" id="IPR018712">
    <property type="entry name" value="Tle1-like_cat"/>
</dbReference>
<feature type="compositionally biased region" description="Basic and acidic residues" evidence="1">
    <location>
        <begin position="274"/>
        <end position="309"/>
    </location>
</feature>
<evidence type="ECO:0000259" key="4">
    <source>
        <dbReference type="Pfam" id="PF20148"/>
    </source>
</evidence>
<dbReference type="HOGENOM" id="CLU_263488_0_0_4"/>
<feature type="chain" id="PRO_5001718003" evidence="2">
    <location>
        <begin position="18"/>
        <end position="1219"/>
    </location>
</feature>
<dbReference type="EMBL" id="CP009238">
    <property type="protein sequence ID" value="AIL32031.1"/>
    <property type="molecule type" value="Genomic_DNA"/>
</dbReference>
<sequence length="1219" mass="140427">MRFLACLCLFFSLTSWAAESTSEKARFTCSVITGSPCQSGRIVHRADELNRLYSVGNPVNFITGNKYQEEIDLFPQSSGLEIVRYYNSRNPRVHVLGQGWSLSFDEHLYKNSGSMIQLVLGDGQRVTFGAVIDDRAFSSKGVLLLTRDKDYFVEYAYEFLIHEFDQRGDLIRLIAVPDGSLTLPQILAYLADAKTEKILAKFDEHKTLHSSAEVHEYMEMDERKTSKGIDSSEVVKRSSVGEHRNKTGVDSSAEVHEYTEVAERENSKGIDSSEVFKHSSVGEHRNKTDADSSAEVHEYREVADRENSKGIDSSEVVKRSSVGEHRNKTGVDSSAEVHEYTEVADRENKYLVLKKENTETKLDVKESVFSSFKQLVIERNSLGFITAIRSLSQPEQSLSFHYQRDGFLSRIVRDDGFFVNYVYEGSLLQSANLNDRFKLVYVYKDGYLHQRYIQDLEKKDRIHLLGTWFYDDKGRVTFYDGLMERFSFSYENQLTRMVDRFGRSYEVAYERTKDHYRITKNDLSKAKDVQVPNYSVGAYPYARIEEGILVFKNGVKQFVRNNEHFLYDANDRLLWHSLVLQDAQERVDQVVQYFQPVSLVSSLVLAYNPKSQLMASNFNGEIKTYEWRENGLNKEFSVSLNAQGLVEKDEDKHYRYTTDKRLSGISDGQEVLVKYEYGFDEKLKSYVRYKYILDDDRYELIQKLYFDDGKILYEWDKEVDPKEEFAITRQYIWQGKAPIALIDFSYDEPKVFYIHVNHLMAPIAVTNEKAEVVWLAQYDALANADILKSDISLHLRLPGQYYDEESGLHFNHYRYYDSYAGHFLEPDPVKGLPLGSTYGFADYYQGKYVDPLGMYLIAFDGTSVTEKYNSNVRQLYDEYDHDKTYLTGAGTNPVSGILRVVNAALGLNAVNKVASAFFNLRRYLSDIQKKRKEMQDHHTHRLFENIIVPIDIVGFSRGGVQSMLLAYLLSYVTNNGLFKYKDTNFDIEMCLDLRFVGMFDAVAQMPETKYRLSRMDPETSKMKDKEIILHKEIPQSWKWVAHAVALNERNNHLPLTPLASSSTNGNVRNQAGFIGAHGDIGGGYNENDKKHKNRKFTNNEYSDLAVVAKSWIHWQARQAGVPFKEPSEESRQVKNPIAHRSNLSAFLSIADDDEDRDVEFGDKKIKQGEVESIGEAKRKEVSAFIEYIDKDQGNGAIMGKVDMEKYREWLKKEYDGFDF</sequence>
<keyword evidence="6" id="KW-1185">Reference proteome</keyword>
<dbReference type="STRING" id="1072685.IX83_00645"/>
<dbReference type="PANTHER" id="PTHR32305">
    <property type="match status" value="1"/>
</dbReference>
<reference evidence="5 6" key="1">
    <citation type="journal article" date="2014" name="BMC Genomics">
        <title>A genomic perspective on a new bacterial genus and species from the Alcaligenaceae family, Basilea psittacipulmonis.</title>
        <authorList>
            <person name="Whiteson K.L."/>
            <person name="Hernandez D."/>
            <person name="Lazarevic V."/>
            <person name="Gaia N."/>
            <person name="Farinelli L."/>
            <person name="Francois P."/>
            <person name="Pilo P."/>
            <person name="Frey J."/>
            <person name="Schrenzel J."/>
        </authorList>
    </citation>
    <scope>NUCLEOTIDE SEQUENCE [LARGE SCALE GENOMIC DNA]</scope>
    <source>
        <strain evidence="5 6">DSM 24701</strain>
    </source>
</reference>
<feature type="signal peptide" evidence="2">
    <location>
        <begin position="1"/>
        <end position="17"/>
    </location>
</feature>
<dbReference type="AlphaFoldDB" id="A0A077DCY2"/>
<dbReference type="Proteomes" id="UP000028945">
    <property type="component" value="Chromosome"/>
</dbReference>
<feature type="domain" description="T6SS Phospholipase effector Tle1-like catalytic" evidence="3">
    <location>
        <begin position="989"/>
        <end position="1097"/>
    </location>
</feature>
<protein>
    <submittedName>
        <fullName evidence="5">Uncharacterized protein</fullName>
    </submittedName>
</protein>
<evidence type="ECO:0000259" key="3">
    <source>
        <dbReference type="Pfam" id="PF09994"/>
    </source>
</evidence>
<feature type="compositionally biased region" description="Basic and acidic residues" evidence="1">
    <location>
        <begin position="315"/>
        <end position="332"/>
    </location>
</feature>
<dbReference type="eggNOG" id="COG3209">
    <property type="taxonomic scope" value="Bacteria"/>
</dbReference>
<evidence type="ECO:0000313" key="6">
    <source>
        <dbReference type="Proteomes" id="UP000028945"/>
    </source>
</evidence>
<evidence type="ECO:0000256" key="2">
    <source>
        <dbReference type="SAM" id="SignalP"/>
    </source>
</evidence>
<gene>
    <name evidence="5" type="ORF">IX83_00645</name>
</gene>
<dbReference type="InterPro" id="IPR050708">
    <property type="entry name" value="T6SS_VgrG/RHS"/>
</dbReference>
<dbReference type="PANTHER" id="PTHR32305:SF15">
    <property type="entry name" value="PROTEIN RHSA-RELATED"/>
    <property type="match status" value="1"/>
</dbReference>
<feature type="compositionally biased region" description="Basic and acidic residues" evidence="1">
    <location>
        <begin position="233"/>
        <end position="268"/>
    </location>
</feature>
<accession>A0A077DCY2</accession>
<keyword evidence="2" id="KW-0732">Signal</keyword>
<organism evidence="5 6">
    <name type="scientific">Basilea psittacipulmonis DSM 24701</name>
    <dbReference type="NCBI Taxonomy" id="1072685"/>
    <lineage>
        <taxon>Bacteria</taxon>
        <taxon>Pseudomonadati</taxon>
        <taxon>Pseudomonadota</taxon>
        <taxon>Betaproteobacteria</taxon>
        <taxon>Burkholderiales</taxon>
        <taxon>Alcaligenaceae</taxon>
        <taxon>Basilea</taxon>
    </lineage>
</organism>
<evidence type="ECO:0000256" key="1">
    <source>
        <dbReference type="SAM" id="MobiDB-lite"/>
    </source>
</evidence>
<dbReference type="InterPro" id="IPR022385">
    <property type="entry name" value="Rhs_assc_core"/>
</dbReference>
<dbReference type="NCBIfam" id="TIGR03696">
    <property type="entry name" value="Rhs_assc_core"/>
    <property type="match status" value="1"/>
</dbReference>
<name>A0A077DCY2_9BURK</name>
<dbReference type="Pfam" id="PF09994">
    <property type="entry name" value="T6SS_Tle1-like_cat"/>
    <property type="match status" value="1"/>
</dbReference>
<dbReference type="Pfam" id="PF20148">
    <property type="entry name" value="DUF6531"/>
    <property type="match status" value="1"/>
</dbReference>
<feature type="region of interest" description="Disordered" evidence="1">
    <location>
        <begin position="221"/>
        <end position="332"/>
    </location>
</feature>
<evidence type="ECO:0000313" key="5">
    <source>
        <dbReference type="EMBL" id="AIL32031.1"/>
    </source>
</evidence>
<dbReference type="KEGG" id="bpsi:IX83_00645"/>
<dbReference type="InterPro" id="IPR045351">
    <property type="entry name" value="DUF6531"/>
</dbReference>